<dbReference type="Proteomes" id="UP000320359">
    <property type="component" value="Unassembled WGS sequence"/>
</dbReference>
<accession>A0A552X3E9</accession>
<dbReference type="EMBL" id="VJWL01000001">
    <property type="protein sequence ID" value="TRW49564.1"/>
    <property type="molecule type" value="Genomic_DNA"/>
</dbReference>
<reference evidence="1 2" key="1">
    <citation type="submission" date="2019-07" db="EMBL/GenBank/DDBJ databases">
        <authorList>
            <person name="Yang M."/>
            <person name="Zhao D."/>
            <person name="Xiang H."/>
        </authorList>
    </citation>
    <scope>NUCLEOTIDE SEQUENCE [LARGE SCALE GENOMIC DNA]</scope>
    <source>
        <strain evidence="1 2">IM1326</strain>
    </source>
</reference>
<evidence type="ECO:0000313" key="2">
    <source>
        <dbReference type="Proteomes" id="UP000320359"/>
    </source>
</evidence>
<dbReference type="Pfam" id="PF12069">
    <property type="entry name" value="DUF3549"/>
    <property type="match status" value="1"/>
</dbReference>
<protein>
    <submittedName>
        <fullName evidence="1">DUF3549 family protein</fullName>
    </submittedName>
</protein>
<dbReference type="RefSeq" id="WP_143233986.1">
    <property type="nucleotide sequence ID" value="NZ_VJWL01000001.1"/>
</dbReference>
<dbReference type="AlphaFoldDB" id="A0A552X3E9"/>
<sequence>MQSIDTITDFLTAAGTAAEKQAGTHTARYRIYDLSRRVKEIPVADFAAIERDERPFPAPRLQHAWLGIVFWSEQQQNDPYIWFVKLPLDERTLFQHAARQHFLSIIVDALGHDPSAVPTAEQEQRLQENPYVFKPDEARLAAFHALVRRDLGLPPSIYFEDAQSFFSQDDSTVAWESLGVQGIHDLIARLGHPDQPGQQVLHRHLSQGFLSWPAPIQQALTEAMEHHSLPASLQNNLLAQLEGMIGDTLSDPHFALLRATSAQALSSRYQKLLMRLLSTYPNDTDLLLTIGARAWEALIDYANLELFLDQLAHASESIFIQAFRDLVMLPQLRPLLLSILRKDDLSPTLQQAVQTLIAHTRSGQ</sequence>
<keyword evidence="2" id="KW-1185">Reference proteome</keyword>
<dbReference type="InterPro" id="IPR021936">
    <property type="entry name" value="DUF3549"/>
</dbReference>
<dbReference type="OrthoDB" id="5597089at2"/>
<comment type="caution">
    <text evidence="1">The sequence shown here is derived from an EMBL/GenBank/DDBJ whole genome shotgun (WGS) entry which is preliminary data.</text>
</comment>
<evidence type="ECO:0000313" key="1">
    <source>
        <dbReference type="EMBL" id="TRW49564.1"/>
    </source>
</evidence>
<gene>
    <name evidence="1" type="ORF">FM042_01480</name>
</gene>
<proteinExistence type="predicted"/>
<name>A0A552X3E9_9GAMM</name>
<organism evidence="1 2">
    <name type="scientific">Aliidiomarina halalkaliphila</name>
    <dbReference type="NCBI Taxonomy" id="2593535"/>
    <lineage>
        <taxon>Bacteria</taxon>
        <taxon>Pseudomonadati</taxon>
        <taxon>Pseudomonadota</taxon>
        <taxon>Gammaproteobacteria</taxon>
        <taxon>Alteromonadales</taxon>
        <taxon>Idiomarinaceae</taxon>
        <taxon>Aliidiomarina</taxon>
    </lineage>
</organism>